<dbReference type="HOGENOM" id="CLU_677381_0_0_11"/>
<organism evidence="2 3">
    <name type="scientific">Catenulispora acidiphila (strain DSM 44928 / JCM 14897 / NBRC 102108 / NRRL B-24433 / ID139908)</name>
    <dbReference type="NCBI Taxonomy" id="479433"/>
    <lineage>
        <taxon>Bacteria</taxon>
        <taxon>Bacillati</taxon>
        <taxon>Actinomycetota</taxon>
        <taxon>Actinomycetes</taxon>
        <taxon>Catenulisporales</taxon>
        <taxon>Catenulisporaceae</taxon>
        <taxon>Catenulispora</taxon>
    </lineage>
</organism>
<feature type="compositionally biased region" description="Acidic residues" evidence="1">
    <location>
        <begin position="83"/>
        <end position="98"/>
    </location>
</feature>
<evidence type="ECO:0000313" key="2">
    <source>
        <dbReference type="EMBL" id="ACU75585.1"/>
    </source>
</evidence>
<dbReference type="EMBL" id="CP001700">
    <property type="protein sequence ID" value="ACU75585.1"/>
    <property type="molecule type" value="Genomic_DNA"/>
</dbReference>
<reference evidence="2 3" key="1">
    <citation type="journal article" date="2009" name="Stand. Genomic Sci.">
        <title>Complete genome sequence of Catenulispora acidiphila type strain (ID 139908).</title>
        <authorList>
            <person name="Copeland A."/>
            <person name="Lapidus A."/>
            <person name="Glavina Del Rio T."/>
            <person name="Nolan M."/>
            <person name="Lucas S."/>
            <person name="Chen F."/>
            <person name="Tice H."/>
            <person name="Cheng J.F."/>
            <person name="Bruce D."/>
            <person name="Goodwin L."/>
            <person name="Pitluck S."/>
            <person name="Mikhailova N."/>
            <person name="Pati A."/>
            <person name="Ivanova N."/>
            <person name="Mavromatis K."/>
            <person name="Chen A."/>
            <person name="Palaniappan K."/>
            <person name="Chain P."/>
            <person name="Land M."/>
            <person name="Hauser L."/>
            <person name="Chang Y.J."/>
            <person name="Jeffries C.D."/>
            <person name="Chertkov O."/>
            <person name="Brettin T."/>
            <person name="Detter J.C."/>
            <person name="Han C."/>
            <person name="Ali Z."/>
            <person name="Tindall B.J."/>
            <person name="Goker M."/>
            <person name="Bristow J."/>
            <person name="Eisen J.A."/>
            <person name="Markowitz V."/>
            <person name="Hugenholtz P."/>
            <person name="Kyrpides N.C."/>
            <person name="Klenk H.P."/>
        </authorList>
    </citation>
    <scope>NUCLEOTIDE SEQUENCE [LARGE SCALE GENOMIC DNA]</scope>
    <source>
        <strain evidence="3">DSM 44928 / JCM 14897 / NBRC 102108 / NRRL B-24433 / ID139908</strain>
    </source>
</reference>
<feature type="compositionally biased region" description="Low complexity" evidence="1">
    <location>
        <begin position="13"/>
        <end position="23"/>
    </location>
</feature>
<feature type="region of interest" description="Disordered" evidence="1">
    <location>
        <begin position="183"/>
        <end position="257"/>
    </location>
</feature>
<dbReference type="InParanoid" id="C7Q1N4"/>
<dbReference type="Proteomes" id="UP000000851">
    <property type="component" value="Chromosome"/>
</dbReference>
<protein>
    <submittedName>
        <fullName evidence="2">Uncharacterized protein</fullName>
    </submittedName>
</protein>
<proteinExistence type="predicted"/>
<accession>C7Q1N4</accession>
<sequence>MLLNEPTPHHTRPAATAATANTRELPPVDLDAAATPPRRGIAEADTVAFTAVDAGAVDAGATGAGAGNGAGTSASNGAATSTNDDDASSDDADADAGDGGEASASDGADSDDTAELTAESVPRSNAEAPTVGMERVVLPPNGTETVALDVEAVKRAVAEGLAASDATATVSLDLAEVKRAIAEESADTQPADIEPADIDPADPEPADIDPANPELTDTEPVDPDPAGTDPVDDSPVESESAASATSTDLVPAAESSVDTPTAPYLVATDLSASAASASTLVAVPETADDVIATIHAAATAVAAADRRARQAAVAKEDPWTGLDLHQPPTPAPVDNVLDLLAPVLERPLLVVEQPGLPAAADVVALHRSELEVDFVEPPVVAAGAEPPIPPRYGPGLSVLPHIEFPV</sequence>
<dbReference type="KEGG" id="cai:Caci_6740"/>
<evidence type="ECO:0000313" key="3">
    <source>
        <dbReference type="Proteomes" id="UP000000851"/>
    </source>
</evidence>
<feature type="compositionally biased region" description="Low complexity" evidence="1">
    <location>
        <begin position="237"/>
        <end position="247"/>
    </location>
</feature>
<feature type="compositionally biased region" description="Low complexity" evidence="1">
    <location>
        <begin position="71"/>
        <end position="82"/>
    </location>
</feature>
<dbReference type="RefSeq" id="WP_015795314.1">
    <property type="nucleotide sequence ID" value="NC_013131.1"/>
</dbReference>
<feature type="region of interest" description="Disordered" evidence="1">
    <location>
        <begin position="59"/>
        <end position="141"/>
    </location>
</feature>
<feature type="compositionally biased region" description="Acidic residues" evidence="1">
    <location>
        <begin position="194"/>
        <end position="207"/>
    </location>
</feature>
<keyword evidence="3" id="KW-1185">Reference proteome</keyword>
<dbReference type="AlphaFoldDB" id="C7Q1N4"/>
<feature type="region of interest" description="Disordered" evidence="1">
    <location>
        <begin position="1"/>
        <end position="39"/>
    </location>
</feature>
<dbReference type="STRING" id="479433.Caci_6740"/>
<gene>
    <name evidence="2" type="ordered locus">Caci_6740</name>
</gene>
<name>C7Q1N4_CATAD</name>
<dbReference type="eggNOG" id="ENOG502ZWBQ">
    <property type="taxonomic scope" value="Bacteria"/>
</dbReference>
<evidence type="ECO:0000256" key="1">
    <source>
        <dbReference type="SAM" id="MobiDB-lite"/>
    </source>
</evidence>